<evidence type="ECO:0000313" key="2">
    <source>
        <dbReference type="Proteomes" id="UP000036106"/>
    </source>
</evidence>
<reference evidence="2" key="1">
    <citation type="submission" date="2015-07" db="EMBL/GenBank/DDBJ databases">
        <title>Lactobacillus ginsenosidimutans/EMML 3141/ whole genome sequencing.</title>
        <authorList>
            <person name="Kim M.K."/>
            <person name="Im W.-T."/>
            <person name="Srinivasan S."/>
            <person name="Lee J.-J."/>
        </authorList>
    </citation>
    <scope>NUCLEOTIDE SEQUENCE [LARGE SCALE GENOMIC DNA]</scope>
    <source>
        <strain evidence="2">EMML 3041</strain>
    </source>
</reference>
<dbReference type="PATRIC" id="fig|1007676.4.peg.363"/>
<dbReference type="RefSeq" id="WP_048702698.1">
    <property type="nucleotide sequence ID" value="NZ_CP012034.1"/>
</dbReference>
<keyword evidence="2" id="KW-1185">Reference proteome</keyword>
<dbReference type="Pfam" id="PF06335">
    <property type="entry name" value="DUF1054"/>
    <property type="match status" value="1"/>
</dbReference>
<dbReference type="InterPro" id="IPR053707">
    <property type="entry name" value="UPF0637_domain_sf"/>
</dbReference>
<dbReference type="STRING" id="1007676.ABM34_01735"/>
<organism evidence="1 2">
    <name type="scientific">Companilactobacillus ginsenosidimutans</name>
    <dbReference type="NCBI Taxonomy" id="1007676"/>
    <lineage>
        <taxon>Bacteria</taxon>
        <taxon>Bacillati</taxon>
        <taxon>Bacillota</taxon>
        <taxon>Bacilli</taxon>
        <taxon>Lactobacillales</taxon>
        <taxon>Lactobacillaceae</taxon>
        <taxon>Companilactobacillus</taxon>
    </lineage>
</organism>
<dbReference type="SUPFAM" id="SSF142913">
    <property type="entry name" value="YktB/PF0168-like"/>
    <property type="match status" value="1"/>
</dbReference>
<name>A0A0H4QID5_9LACO</name>
<gene>
    <name evidence="1" type="ORF">ABM34_01735</name>
</gene>
<dbReference type="EMBL" id="CP012034">
    <property type="protein sequence ID" value="AKP66393.1"/>
    <property type="molecule type" value="Genomic_DNA"/>
</dbReference>
<dbReference type="AlphaFoldDB" id="A0A0H4QID5"/>
<protein>
    <submittedName>
        <fullName evidence="1">Uncharacterized protein</fullName>
    </submittedName>
</protein>
<evidence type="ECO:0000313" key="1">
    <source>
        <dbReference type="EMBL" id="AKP66393.1"/>
    </source>
</evidence>
<dbReference type="KEGG" id="lgn:ABM34_01735"/>
<dbReference type="OrthoDB" id="9812818at2"/>
<accession>A0A0H4QID5</accession>
<dbReference type="InterPro" id="IPR009403">
    <property type="entry name" value="UPF0637"/>
</dbReference>
<dbReference type="Gene3D" id="3.30.930.20">
    <property type="entry name" value="Protein of unknown function DUF1054"/>
    <property type="match status" value="1"/>
</dbReference>
<dbReference type="Proteomes" id="UP000036106">
    <property type="component" value="Chromosome"/>
</dbReference>
<proteinExistence type="predicted"/>
<sequence>MFTKKDFEVFQDNTLKGRLSLIKEKIDPSFEEIGEKLMEALEDEYQAKFYMKIAKHQRRTTNPPPDTWLAISQDKRGYKKNPHVELGLWPDRYFVTFSLLADAYDRKEYYPKFEAITDRIIKSDLKVSNDHTSPTMFESEKYPDVLKRYMSVKSSDLVIGFDLMSDSEIVKNGNYDQILFDRFMELSELMVEFNQ</sequence>